<evidence type="ECO:0000313" key="2">
    <source>
        <dbReference type="Proteomes" id="UP000243887"/>
    </source>
</evidence>
<dbReference type="PROSITE" id="PS51257">
    <property type="entry name" value="PROKAR_LIPOPROTEIN"/>
    <property type="match status" value="1"/>
</dbReference>
<gene>
    <name evidence="1" type="ORF">SAMN04487893_102278</name>
</gene>
<name>A0A1I3MV41_9FLAO</name>
<reference evidence="2" key="1">
    <citation type="submission" date="2016-10" db="EMBL/GenBank/DDBJ databases">
        <authorList>
            <person name="Varghese N."/>
            <person name="Submissions S."/>
        </authorList>
    </citation>
    <scope>NUCLEOTIDE SEQUENCE [LARGE SCALE GENOMIC DNA]</scope>
    <source>
        <strain evidence="2">DSM 26542</strain>
    </source>
</reference>
<dbReference type="STRING" id="1150112.SAMN04487893_102278"/>
<evidence type="ECO:0008006" key="3">
    <source>
        <dbReference type="Google" id="ProtNLM"/>
    </source>
</evidence>
<organism evidence="1 2">
    <name type="scientific">Myroides guanonis</name>
    <dbReference type="NCBI Taxonomy" id="1150112"/>
    <lineage>
        <taxon>Bacteria</taxon>
        <taxon>Pseudomonadati</taxon>
        <taxon>Bacteroidota</taxon>
        <taxon>Flavobacteriia</taxon>
        <taxon>Flavobacteriales</taxon>
        <taxon>Flavobacteriaceae</taxon>
        <taxon>Myroides</taxon>
    </lineage>
</organism>
<protein>
    <recommendedName>
        <fullName evidence="3">DUF2891 domain-containing protein</fullName>
    </recommendedName>
</protein>
<accession>A0A1I3MV41</accession>
<dbReference type="AlphaFoldDB" id="A0A1I3MV41"/>
<sequence>MKKIALILSCLVFLMACKKTTEEQESQKSNIIHQKLTIKEAKKILELPLSCLTQEFPNRLGQTLGSEIDLKTPKALRPIFYGCFDWHSSVHGYWSIVKIIKTFPELDEDGKIRGLLDSLITKENVATELSFFDDENNRNFERTYGWAWFFKLHSELLSWEDEDAQRWATILKPMTDLFINRYKEYLPKLNYPIRTGTHDNSAFSMSLTLDYARETKNIELEDLIITHTKRLFEKDVQCNLAFEPSGHDFLSPCLEEAYLMSKILESEDYKAWLTAFLPALFQTDFTMEVGLVSDRSDGHLVHLDGLNFSRATCLKGIARKLPELKGLNNIAEKHFQAAFKNITGDDYMGSHWLGSFALYSLEH</sequence>
<dbReference type="Proteomes" id="UP000243887">
    <property type="component" value="Unassembled WGS sequence"/>
</dbReference>
<dbReference type="InterPro" id="IPR021365">
    <property type="entry name" value="DUF2891"/>
</dbReference>
<dbReference type="EMBL" id="FORU01000002">
    <property type="protein sequence ID" value="SFJ00650.1"/>
    <property type="molecule type" value="Genomic_DNA"/>
</dbReference>
<dbReference type="RefSeq" id="WP_090678033.1">
    <property type="nucleotide sequence ID" value="NZ_FORU01000002.1"/>
</dbReference>
<proteinExistence type="predicted"/>
<keyword evidence="2" id="KW-1185">Reference proteome</keyword>
<evidence type="ECO:0000313" key="1">
    <source>
        <dbReference type="EMBL" id="SFJ00650.1"/>
    </source>
</evidence>
<dbReference type="Pfam" id="PF11199">
    <property type="entry name" value="DUF2891"/>
    <property type="match status" value="1"/>
</dbReference>
<dbReference type="OrthoDB" id="9779797at2"/>